<dbReference type="AlphaFoldDB" id="A0A1Y2GJA0"/>
<evidence type="ECO:0000313" key="2">
    <source>
        <dbReference type="Proteomes" id="UP000193648"/>
    </source>
</evidence>
<keyword evidence="2" id="KW-1185">Reference proteome</keyword>
<evidence type="ECO:0000313" key="1">
    <source>
        <dbReference type="EMBL" id="ORZ12519.1"/>
    </source>
</evidence>
<dbReference type="GeneID" id="33561152"/>
<comment type="caution">
    <text evidence="1">The sequence shown here is derived from an EMBL/GenBank/DDBJ whole genome shotgun (WGS) entry which is preliminary data.</text>
</comment>
<gene>
    <name evidence="1" type="ORF">BCR41DRAFT_101219</name>
</gene>
<proteinExistence type="predicted"/>
<dbReference type="InParanoid" id="A0A1Y2GJA0"/>
<protein>
    <recommendedName>
        <fullName evidence="3">Ndc10 domain-containing protein</fullName>
    </recommendedName>
</protein>
<dbReference type="RefSeq" id="XP_021880138.1">
    <property type="nucleotide sequence ID" value="XM_022019307.1"/>
</dbReference>
<dbReference type="EMBL" id="MCFF01000025">
    <property type="protein sequence ID" value="ORZ12519.1"/>
    <property type="molecule type" value="Genomic_DNA"/>
</dbReference>
<evidence type="ECO:0008006" key="3">
    <source>
        <dbReference type="Google" id="ProtNLM"/>
    </source>
</evidence>
<dbReference type="OrthoDB" id="2287834at2759"/>
<organism evidence="1 2">
    <name type="scientific">Lobosporangium transversale</name>
    <dbReference type="NCBI Taxonomy" id="64571"/>
    <lineage>
        <taxon>Eukaryota</taxon>
        <taxon>Fungi</taxon>
        <taxon>Fungi incertae sedis</taxon>
        <taxon>Mucoromycota</taxon>
        <taxon>Mortierellomycotina</taxon>
        <taxon>Mortierellomycetes</taxon>
        <taxon>Mortierellales</taxon>
        <taxon>Mortierellaceae</taxon>
        <taxon>Lobosporangium</taxon>
    </lineage>
</organism>
<reference evidence="1 2" key="1">
    <citation type="submission" date="2016-07" db="EMBL/GenBank/DDBJ databases">
        <title>Pervasive Adenine N6-methylation of Active Genes in Fungi.</title>
        <authorList>
            <consortium name="DOE Joint Genome Institute"/>
            <person name="Mondo S.J."/>
            <person name="Dannebaum R.O."/>
            <person name="Kuo R.C."/>
            <person name="Labutti K."/>
            <person name="Haridas S."/>
            <person name="Kuo A."/>
            <person name="Salamov A."/>
            <person name="Ahrendt S.R."/>
            <person name="Lipzen A."/>
            <person name="Sullivan W."/>
            <person name="Andreopoulos W.B."/>
            <person name="Clum A."/>
            <person name="Lindquist E."/>
            <person name="Daum C."/>
            <person name="Ramamoorthy G.K."/>
            <person name="Gryganskyi A."/>
            <person name="Culley D."/>
            <person name="Magnuson J.K."/>
            <person name="James T.Y."/>
            <person name="O'Malley M.A."/>
            <person name="Stajich J.E."/>
            <person name="Spatafora J.W."/>
            <person name="Visel A."/>
            <person name="Grigoriev I.V."/>
        </authorList>
    </citation>
    <scope>NUCLEOTIDE SEQUENCE [LARGE SCALE GENOMIC DNA]</scope>
    <source>
        <strain evidence="1 2">NRRL 3116</strain>
    </source>
</reference>
<name>A0A1Y2GJA0_9FUNG</name>
<dbReference type="Proteomes" id="UP000193648">
    <property type="component" value="Unassembled WGS sequence"/>
</dbReference>
<sequence length="132" mass="15630">MDIAIMLKNYRFSLVYDQLQPDLTRRVDCPLRNAYSPKQFVQMLMTLWRDPIGLNRRSANIRDHFSMAIHHQMMLRDEDIRHLRFSECFHKTLDGPQTAYRKISSLIFRIQQGEANKSGASWYSCAVRHVDV</sequence>
<accession>A0A1Y2GJA0</accession>